<evidence type="ECO:0000313" key="2">
    <source>
        <dbReference type="Proteomes" id="UP000549009"/>
    </source>
</evidence>
<gene>
    <name evidence="1" type="ORF">FHS40_008115</name>
</gene>
<reference evidence="1 2" key="1">
    <citation type="submission" date="2020-08" db="EMBL/GenBank/DDBJ databases">
        <title>Genomic Encyclopedia of Type Strains, Phase III (KMG-III): the genomes of soil and plant-associated and newly described type strains.</title>
        <authorList>
            <person name="Whitman W."/>
        </authorList>
    </citation>
    <scope>NUCLEOTIDE SEQUENCE [LARGE SCALE GENOMIC DNA]</scope>
    <source>
        <strain evidence="1 2">CECT 3146</strain>
    </source>
</reference>
<evidence type="ECO:0000313" key="1">
    <source>
        <dbReference type="EMBL" id="MBB5108989.1"/>
    </source>
</evidence>
<protein>
    <submittedName>
        <fullName evidence="1">Putative ATP-grasp target RiPP</fullName>
    </submittedName>
</protein>
<keyword evidence="2" id="KW-1185">Reference proteome</keyword>
<organism evidence="1 2">
    <name type="scientific">Streptomyces spectabilis</name>
    <dbReference type="NCBI Taxonomy" id="68270"/>
    <lineage>
        <taxon>Bacteria</taxon>
        <taxon>Bacillati</taxon>
        <taxon>Actinomycetota</taxon>
        <taxon>Actinomycetes</taxon>
        <taxon>Kitasatosporales</taxon>
        <taxon>Streptomycetaceae</taxon>
        <taxon>Streptomyces</taxon>
    </lineage>
</organism>
<dbReference type="EMBL" id="JACHJD010000022">
    <property type="protein sequence ID" value="MBB5108989.1"/>
    <property type="molecule type" value="Genomic_DNA"/>
</dbReference>
<proteinExistence type="predicted"/>
<name>A0A7W8EZB8_STRST</name>
<comment type="caution">
    <text evidence="1">The sequence shown here is derived from an EMBL/GenBank/DDBJ whole genome shotgun (WGS) entry which is preliminary data.</text>
</comment>
<accession>A0A7W8EZB8</accession>
<dbReference type="RefSeq" id="WP_184925969.1">
    <property type="nucleotide sequence ID" value="NZ_BMSQ01000025.1"/>
</dbReference>
<sequence length="79" mass="8450">MHVTPAARPLALTLFTPLDASPTVSRPEGRYDPQQQITLDEQGEPLSSYVMEGTTMASLSPTVVSCGEGEDEEEIGAGW</sequence>
<dbReference type="Proteomes" id="UP000549009">
    <property type="component" value="Unassembled WGS sequence"/>
</dbReference>
<dbReference type="AlphaFoldDB" id="A0A7W8EZB8"/>